<comment type="caution">
    <text evidence="2">The sequence shown here is derived from an EMBL/GenBank/DDBJ whole genome shotgun (WGS) entry which is preliminary data.</text>
</comment>
<name>A0A839DTU3_9PSEU</name>
<accession>A0A839DTU3</accession>
<reference evidence="2 3" key="1">
    <citation type="submission" date="2020-07" db="EMBL/GenBank/DDBJ databases">
        <title>Sequencing the genomes of 1000 actinobacteria strains.</title>
        <authorList>
            <person name="Klenk H.-P."/>
        </authorList>
    </citation>
    <scope>NUCLEOTIDE SEQUENCE [LARGE SCALE GENOMIC DNA]</scope>
    <source>
        <strain evidence="2 3">DSM 45975</strain>
    </source>
</reference>
<feature type="region of interest" description="Disordered" evidence="1">
    <location>
        <begin position="39"/>
        <end position="82"/>
    </location>
</feature>
<dbReference type="EMBL" id="JACGWZ010000001">
    <property type="protein sequence ID" value="MBA8822685.1"/>
    <property type="molecule type" value="Genomic_DNA"/>
</dbReference>
<proteinExistence type="predicted"/>
<protein>
    <submittedName>
        <fullName evidence="2">Uncharacterized protein</fullName>
    </submittedName>
</protein>
<dbReference type="AlphaFoldDB" id="A0A839DTU3"/>
<gene>
    <name evidence="2" type="ORF">FHX42_000014</name>
</gene>
<evidence type="ECO:0000313" key="2">
    <source>
        <dbReference type="EMBL" id="MBA8822685.1"/>
    </source>
</evidence>
<keyword evidence="3" id="KW-1185">Reference proteome</keyword>
<sequence length="82" mass="8210">MVLGGALLVLGGVLLVVGAEEVVVGAAEVVAGALVVTGGGAGRGEDDDCAFERFRRTPEGVGGQDADQDGGHERDRPHRDGA</sequence>
<organism evidence="2 3">
    <name type="scientific">Halosaccharopolyspora lacisalsi</name>
    <dbReference type="NCBI Taxonomy" id="1000566"/>
    <lineage>
        <taxon>Bacteria</taxon>
        <taxon>Bacillati</taxon>
        <taxon>Actinomycetota</taxon>
        <taxon>Actinomycetes</taxon>
        <taxon>Pseudonocardiales</taxon>
        <taxon>Pseudonocardiaceae</taxon>
        <taxon>Halosaccharopolyspora</taxon>
    </lineage>
</organism>
<feature type="compositionally biased region" description="Basic and acidic residues" evidence="1">
    <location>
        <begin position="69"/>
        <end position="82"/>
    </location>
</feature>
<dbReference type="Proteomes" id="UP000569329">
    <property type="component" value="Unassembled WGS sequence"/>
</dbReference>
<evidence type="ECO:0000256" key="1">
    <source>
        <dbReference type="SAM" id="MobiDB-lite"/>
    </source>
</evidence>
<dbReference type="RefSeq" id="WP_182542064.1">
    <property type="nucleotide sequence ID" value="NZ_JACGWZ010000001.1"/>
</dbReference>
<evidence type="ECO:0000313" key="3">
    <source>
        <dbReference type="Proteomes" id="UP000569329"/>
    </source>
</evidence>